<organism evidence="13 14">
    <name type="scientific">Candidatus Magnetominusculus xianensis</name>
    <dbReference type="NCBI Taxonomy" id="1748249"/>
    <lineage>
        <taxon>Bacteria</taxon>
        <taxon>Pseudomonadati</taxon>
        <taxon>Nitrospirota</taxon>
        <taxon>Nitrospiria</taxon>
        <taxon>Nitrospirales</taxon>
        <taxon>Nitrospiraceae</taxon>
        <taxon>Candidatus Magnetominusculus</taxon>
    </lineage>
</organism>
<dbReference type="InterPro" id="IPR050924">
    <property type="entry name" value="Peroxiredoxin_BCP/PrxQ"/>
</dbReference>
<keyword evidence="5 13" id="KW-0560">Oxidoreductase</keyword>
<keyword evidence="4" id="KW-0049">Antioxidant</keyword>
<evidence type="ECO:0000256" key="11">
    <source>
        <dbReference type="ARBA" id="ARBA00049091"/>
    </source>
</evidence>
<dbReference type="InterPro" id="IPR036249">
    <property type="entry name" value="Thioredoxin-like_sf"/>
</dbReference>
<dbReference type="GO" id="GO:0004601">
    <property type="term" value="F:peroxidase activity"/>
    <property type="evidence" value="ECO:0007669"/>
    <property type="project" value="UniProtKB-KW"/>
</dbReference>
<dbReference type="RefSeq" id="WP_085050936.1">
    <property type="nucleotide sequence ID" value="NZ_LNQR01000019.1"/>
</dbReference>
<dbReference type="EMBL" id="LNQR01000019">
    <property type="protein sequence ID" value="KWT92823.1"/>
    <property type="molecule type" value="Genomic_DNA"/>
</dbReference>
<comment type="similarity">
    <text evidence="9">Belongs to the peroxiredoxin family. BCP/PrxQ subfamily.</text>
</comment>
<evidence type="ECO:0000256" key="8">
    <source>
        <dbReference type="ARBA" id="ARBA00032824"/>
    </source>
</evidence>
<evidence type="ECO:0000313" key="13">
    <source>
        <dbReference type="EMBL" id="KWT92823.1"/>
    </source>
</evidence>
<dbReference type="Gene3D" id="3.40.30.10">
    <property type="entry name" value="Glutaredoxin"/>
    <property type="match status" value="1"/>
</dbReference>
<proteinExistence type="inferred from homology"/>
<gene>
    <name evidence="13" type="ORF">ASN18_0409</name>
</gene>
<dbReference type="Pfam" id="PF00578">
    <property type="entry name" value="AhpC-TSA"/>
    <property type="match status" value="1"/>
</dbReference>
<evidence type="ECO:0000256" key="5">
    <source>
        <dbReference type="ARBA" id="ARBA00023002"/>
    </source>
</evidence>
<evidence type="ECO:0000256" key="7">
    <source>
        <dbReference type="ARBA" id="ARBA00023284"/>
    </source>
</evidence>
<keyword evidence="14" id="KW-1185">Reference proteome</keyword>
<dbReference type="PANTHER" id="PTHR42801:SF4">
    <property type="entry name" value="AHPC_TSA FAMILY PROTEIN"/>
    <property type="match status" value="1"/>
</dbReference>
<evidence type="ECO:0000256" key="6">
    <source>
        <dbReference type="ARBA" id="ARBA00023157"/>
    </source>
</evidence>
<evidence type="ECO:0000256" key="4">
    <source>
        <dbReference type="ARBA" id="ARBA00022862"/>
    </source>
</evidence>
<evidence type="ECO:0000256" key="1">
    <source>
        <dbReference type="ARBA" id="ARBA00003330"/>
    </source>
</evidence>
<dbReference type="PANTHER" id="PTHR42801">
    <property type="entry name" value="THIOREDOXIN-DEPENDENT PEROXIDE REDUCTASE"/>
    <property type="match status" value="1"/>
</dbReference>
<keyword evidence="7" id="KW-0676">Redox-active center</keyword>
<evidence type="ECO:0000256" key="9">
    <source>
        <dbReference type="ARBA" id="ARBA00038489"/>
    </source>
</evidence>
<reference evidence="13 14" key="1">
    <citation type="submission" date="2015-11" db="EMBL/GenBank/DDBJ databases">
        <authorList>
            <person name="Lin W."/>
        </authorList>
    </citation>
    <scope>NUCLEOTIDE SEQUENCE [LARGE SCALE GENOMIC DNA]</scope>
    <source>
        <strain evidence="13 14">HCH-1</strain>
    </source>
</reference>
<dbReference type="InterPro" id="IPR000866">
    <property type="entry name" value="AhpC/TSA"/>
</dbReference>
<protein>
    <recommendedName>
        <fullName evidence="2">thioredoxin-dependent peroxiredoxin</fullName>
        <ecNumber evidence="2">1.11.1.24</ecNumber>
    </recommendedName>
    <alternativeName>
        <fullName evidence="8">Thioredoxin peroxidase</fullName>
    </alternativeName>
    <alternativeName>
        <fullName evidence="10">Thioredoxin-dependent peroxiredoxin Bcp</fullName>
    </alternativeName>
</protein>
<dbReference type="PROSITE" id="PS51352">
    <property type="entry name" value="THIOREDOXIN_2"/>
    <property type="match status" value="1"/>
</dbReference>
<dbReference type="InterPro" id="IPR013766">
    <property type="entry name" value="Thioredoxin_domain"/>
</dbReference>
<accession>A0ABR5SIR1</accession>
<dbReference type="Proteomes" id="UP000060487">
    <property type="component" value="Unassembled WGS sequence"/>
</dbReference>
<evidence type="ECO:0000256" key="2">
    <source>
        <dbReference type="ARBA" id="ARBA00013017"/>
    </source>
</evidence>
<sequence length="158" mass="17714">MEGQKAVEFTLAGIDANGQERDFQLSDLLQEAKHLVLYFYPRDNTPGCTQEACDFRDSLNIILPYARVAGVSADSLESHKKFKEKYALNFPLLSDPQHKVMELYGAWGQKTSYGKTTTGTIRSTVIIAHDGTIIKHYKAVKAKGHALRVVEDLKRISQ</sequence>
<evidence type="ECO:0000256" key="10">
    <source>
        <dbReference type="ARBA" id="ARBA00042639"/>
    </source>
</evidence>
<dbReference type="SUPFAM" id="SSF52833">
    <property type="entry name" value="Thioredoxin-like"/>
    <property type="match status" value="1"/>
</dbReference>
<evidence type="ECO:0000256" key="3">
    <source>
        <dbReference type="ARBA" id="ARBA00022559"/>
    </source>
</evidence>
<evidence type="ECO:0000259" key="12">
    <source>
        <dbReference type="PROSITE" id="PS51352"/>
    </source>
</evidence>
<keyword evidence="3 13" id="KW-0575">Peroxidase</keyword>
<dbReference type="EC" id="1.11.1.24" evidence="2"/>
<comment type="catalytic activity">
    <reaction evidence="11">
        <text>a hydroperoxide + [thioredoxin]-dithiol = an alcohol + [thioredoxin]-disulfide + H2O</text>
        <dbReference type="Rhea" id="RHEA:62620"/>
        <dbReference type="Rhea" id="RHEA-COMP:10698"/>
        <dbReference type="Rhea" id="RHEA-COMP:10700"/>
        <dbReference type="ChEBI" id="CHEBI:15377"/>
        <dbReference type="ChEBI" id="CHEBI:29950"/>
        <dbReference type="ChEBI" id="CHEBI:30879"/>
        <dbReference type="ChEBI" id="CHEBI:35924"/>
        <dbReference type="ChEBI" id="CHEBI:50058"/>
        <dbReference type="EC" id="1.11.1.24"/>
    </reaction>
</comment>
<dbReference type="CDD" id="cd03017">
    <property type="entry name" value="PRX_BCP"/>
    <property type="match status" value="1"/>
</dbReference>
<feature type="domain" description="Thioredoxin" evidence="12">
    <location>
        <begin position="1"/>
        <end position="155"/>
    </location>
</feature>
<comment type="function">
    <text evidence="1">Thiol-specific peroxidase that catalyzes the reduction of hydrogen peroxide and organic hydroperoxides to water and alcohols, respectively. Plays a role in cell protection against oxidative stress by detoxifying peroxides and as sensor of hydrogen peroxide-mediated signaling events.</text>
</comment>
<name>A0ABR5SIR1_9BACT</name>
<evidence type="ECO:0000313" key="14">
    <source>
        <dbReference type="Proteomes" id="UP000060487"/>
    </source>
</evidence>
<comment type="caution">
    <text evidence="13">The sequence shown here is derived from an EMBL/GenBank/DDBJ whole genome shotgun (WGS) entry which is preliminary data.</text>
</comment>
<keyword evidence="6" id="KW-1015">Disulfide bond</keyword>